<dbReference type="EMBL" id="BSNL01000001">
    <property type="protein sequence ID" value="GLQ27416.1"/>
    <property type="molecule type" value="Genomic_DNA"/>
</dbReference>
<comment type="caution">
    <text evidence="2">The sequence shown here is derived from an EMBL/GenBank/DDBJ whole genome shotgun (WGS) entry which is preliminary data.</text>
</comment>
<evidence type="ECO:0000313" key="2">
    <source>
        <dbReference type="EMBL" id="GLQ27416.1"/>
    </source>
</evidence>
<reference evidence="2" key="2">
    <citation type="submission" date="2023-01" db="EMBL/GenBank/DDBJ databases">
        <title>Draft genome sequence of Sulfitobacter pacificus strain NBRC 109915.</title>
        <authorList>
            <person name="Sun Q."/>
            <person name="Mori K."/>
        </authorList>
    </citation>
    <scope>NUCLEOTIDE SEQUENCE</scope>
    <source>
        <strain evidence="2">NBRC 109915</strain>
    </source>
</reference>
<keyword evidence="1" id="KW-0732">Signal</keyword>
<feature type="chain" id="PRO_5045277317" evidence="1">
    <location>
        <begin position="34"/>
        <end position="479"/>
    </location>
</feature>
<organism evidence="2 3">
    <name type="scientific">Sulfitobacter pacificus</name>
    <dbReference type="NCBI Taxonomy" id="1499314"/>
    <lineage>
        <taxon>Bacteria</taxon>
        <taxon>Pseudomonadati</taxon>
        <taxon>Pseudomonadota</taxon>
        <taxon>Alphaproteobacteria</taxon>
        <taxon>Rhodobacterales</taxon>
        <taxon>Roseobacteraceae</taxon>
        <taxon>Sulfitobacter</taxon>
    </lineage>
</organism>
<reference evidence="2" key="1">
    <citation type="journal article" date="2014" name="Int. J. Syst. Evol. Microbiol.">
        <title>Complete genome of a new Firmicutes species belonging to the dominant human colonic microbiota ('Ruminococcus bicirculans') reveals two chromosomes and a selective capacity to utilize plant glucans.</title>
        <authorList>
            <consortium name="NISC Comparative Sequencing Program"/>
            <person name="Wegmann U."/>
            <person name="Louis P."/>
            <person name="Goesmann A."/>
            <person name="Henrissat B."/>
            <person name="Duncan S.H."/>
            <person name="Flint H.J."/>
        </authorList>
    </citation>
    <scope>NUCLEOTIDE SEQUENCE</scope>
    <source>
        <strain evidence="2">NBRC 109915</strain>
    </source>
</reference>
<dbReference type="RefSeq" id="WP_274836526.1">
    <property type="nucleotide sequence ID" value="NZ_BSNL01000001.1"/>
</dbReference>
<evidence type="ECO:0000256" key="1">
    <source>
        <dbReference type="SAM" id="SignalP"/>
    </source>
</evidence>
<keyword evidence="2" id="KW-0378">Hydrolase</keyword>
<proteinExistence type="predicted"/>
<keyword evidence="3" id="KW-1185">Reference proteome</keyword>
<dbReference type="GO" id="GO:0016787">
    <property type="term" value="F:hydrolase activity"/>
    <property type="evidence" value="ECO:0007669"/>
    <property type="project" value="UniProtKB-KW"/>
</dbReference>
<gene>
    <name evidence="2" type="ORF">GCM10007927_22190</name>
</gene>
<name>A0ABQ5VK87_9RHOB</name>
<protein>
    <submittedName>
        <fullName evidence="2">Alpha/beta hydrolase</fullName>
    </submittedName>
</protein>
<sequence length="479" mass="51870">MSRISYPTDLRTQARTWALCLALVAGLAAPAMAQDKTSFREHSGVLPDGTSWLIRVPANWNGRLLRDLDFASFIHVPGFAPRYDDLLARGYAFAGLARHPLRLWQYDPQREILNLETVQDTFTKLEREPDMVLQYGCSGGGLDSLASAEVYPDKIDGSVVLAAHTPVWIMNSFLDGWFAMKTLLGADFEAQGLGQASELTVVGLPNAGAGGDRNLDAIRAAWKSAIENAGKTSEGRARLALAFALGQWSPWLVEGTDLPDTADTAAMADMVLKSAMRIASNVGGTSRLLFENAASGQQLSSNESVDYAAFYANAAPAMKQLVEALYDEAGLDLQADIATINAEPRIAASDYALDFWAADGRTTTGELEVPAIRIHMLGDWAIPYSLMQGYEELVEQAGTTDLYRQALVQGTGHCEFMAAESSVIVEILADRVTTGIWPETTSGALNTAATALETGSVPRFIDHGDWRVDAYNRPWTPAQ</sequence>
<feature type="signal peptide" evidence="1">
    <location>
        <begin position="1"/>
        <end position="33"/>
    </location>
</feature>
<accession>A0ABQ5VK87</accession>
<dbReference type="InterPro" id="IPR029058">
    <property type="entry name" value="AB_hydrolase_fold"/>
</dbReference>
<dbReference type="Proteomes" id="UP001161388">
    <property type="component" value="Unassembled WGS sequence"/>
</dbReference>
<dbReference type="SUPFAM" id="SSF53474">
    <property type="entry name" value="alpha/beta-Hydrolases"/>
    <property type="match status" value="1"/>
</dbReference>
<evidence type="ECO:0000313" key="3">
    <source>
        <dbReference type="Proteomes" id="UP001161388"/>
    </source>
</evidence>